<keyword evidence="2" id="KW-1185">Reference proteome</keyword>
<name>A0A392QAM2_9FABA</name>
<dbReference type="Proteomes" id="UP000265520">
    <property type="component" value="Unassembled WGS sequence"/>
</dbReference>
<comment type="caution">
    <text evidence="1">The sequence shown here is derived from an EMBL/GenBank/DDBJ whole genome shotgun (WGS) entry which is preliminary data.</text>
</comment>
<protein>
    <submittedName>
        <fullName evidence="1">Uncharacterized protein</fullName>
    </submittedName>
</protein>
<feature type="non-terminal residue" evidence="1">
    <location>
        <position position="1"/>
    </location>
</feature>
<reference evidence="1 2" key="1">
    <citation type="journal article" date="2018" name="Front. Plant Sci.">
        <title>Red Clover (Trifolium pratense) and Zigzag Clover (T. medium) - A Picture of Genomic Similarities and Differences.</title>
        <authorList>
            <person name="Dluhosova J."/>
            <person name="Istvanek J."/>
            <person name="Nedelnik J."/>
            <person name="Repkova J."/>
        </authorList>
    </citation>
    <scope>NUCLEOTIDE SEQUENCE [LARGE SCALE GENOMIC DNA]</scope>
    <source>
        <strain evidence="2">cv. 10/8</strain>
        <tissue evidence="1">Leaf</tissue>
    </source>
</reference>
<evidence type="ECO:0000313" key="2">
    <source>
        <dbReference type="Proteomes" id="UP000265520"/>
    </source>
</evidence>
<proteinExistence type="predicted"/>
<dbReference type="AlphaFoldDB" id="A0A392QAM2"/>
<organism evidence="1 2">
    <name type="scientific">Trifolium medium</name>
    <dbReference type="NCBI Taxonomy" id="97028"/>
    <lineage>
        <taxon>Eukaryota</taxon>
        <taxon>Viridiplantae</taxon>
        <taxon>Streptophyta</taxon>
        <taxon>Embryophyta</taxon>
        <taxon>Tracheophyta</taxon>
        <taxon>Spermatophyta</taxon>
        <taxon>Magnoliopsida</taxon>
        <taxon>eudicotyledons</taxon>
        <taxon>Gunneridae</taxon>
        <taxon>Pentapetalae</taxon>
        <taxon>rosids</taxon>
        <taxon>fabids</taxon>
        <taxon>Fabales</taxon>
        <taxon>Fabaceae</taxon>
        <taxon>Papilionoideae</taxon>
        <taxon>50 kb inversion clade</taxon>
        <taxon>NPAAA clade</taxon>
        <taxon>Hologalegina</taxon>
        <taxon>IRL clade</taxon>
        <taxon>Trifolieae</taxon>
        <taxon>Trifolium</taxon>
    </lineage>
</organism>
<evidence type="ECO:0000313" key="1">
    <source>
        <dbReference type="EMBL" id="MCI21423.1"/>
    </source>
</evidence>
<sequence>RRTDQIEYEAIMDRNEAVFYAQYGDHMRDQEEEMADVASAATASAAAANAGTPEFTFSVLGLEDPAAFNNFMRPDPPADE</sequence>
<accession>A0A392QAM2</accession>
<dbReference type="EMBL" id="LXQA010124766">
    <property type="protein sequence ID" value="MCI21423.1"/>
    <property type="molecule type" value="Genomic_DNA"/>
</dbReference>